<dbReference type="GeneID" id="66077415"/>
<evidence type="ECO:0000256" key="5">
    <source>
        <dbReference type="ARBA" id="ARBA00023136"/>
    </source>
</evidence>
<dbReference type="AlphaFoldDB" id="A0A9P7RYC2"/>
<dbReference type="InterPro" id="IPR000612">
    <property type="entry name" value="PMP3"/>
</dbReference>
<dbReference type="PROSITE" id="PS51257">
    <property type="entry name" value="PROKAR_LIPOPROTEIN"/>
    <property type="match status" value="1"/>
</dbReference>
<organism evidence="8 9">
    <name type="scientific">Marasmius oreades</name>
    <name type="common">fairy-ring Marasmius</name>
    <dbReference type="NCBI Taxonomy" id="181124"/>
    <lineage>
        <taxon>Eukaryota</taxon>
        <taxon>Fungi</taxon>
        <taxon>Dikarya</taxon>
        <taxon>Basidiomycota</taxon>
        <taxon>Agaricomycotina</taxon>
        <taxon>Agaricomycetes</taxon>
        <taxon>Agaricomycetidae</taxon>
        <taxon>Agaricales</taxon>
        <taxon>Marasmiineae</taxon>
        <taxon>Marasmiaceae</taxon>
        <taxon>Marasmius</taxon>
    </lineage>
</organism>
<dbReference type="PANTHER" id="PTHR21659">
    <property type="entry name" value="HYDROPHOBIC PROTEIN RCI2 LOW TEMPERATURE AND SALT RESPONSIVE PROTEIN LTI6 -RELATED"/>
    <property type="match status" value="1"/>
</dbReference>
<evidence type="ECO:0000256" key="1">
    <source>
        <dbReference type="ARBA" id="ARBA00004370"/>
    </source>
</evidence>
<comment type="subcellular location">
    <subcellularLocation>
        <location evidence="1">Membrane</location>
    </subcellularLocation>
</comment>
<protein>
    <recommendedName>
        <fullName evidence="10">Plasma membrane proteolipid 3</fullName>
    </recommendedName>
</protein>
<dbReference type="GO" id="GO:0016020">
    <property type="term" value="C:membrane"/>
    <property type="evidence" value="ECO:0007669"/>
    <property type="project" value="UniProtKB-SubCell"/>
</dbReference>
<evidence type="ECO:0000256" key="4">
    <source>
        <dbReference type="ARBA" id="ARBA00022989"/>
    </source>
</evidence>
<gene>
    <name evidence="8" type="ORF">E1B28_008339</name>
</gene>
<evidence type="ECO:0000313" key="8">
    <source>
        <dbReference type="EMBL" id="KAG7091949.1"/>
    </source>
</evidence>
<evidence type="ECO:0000256" key="2">
    <source>
        <dbReference type="ARBA" id="ARBA00009530"/>
    </source>
</evidence>
<evidence type="ECO:0000256" key="3">
    <source>
        <dbReference type="ARBA" id="ARBA00022692"/>
    </source>
</evidence>
<evidence type="ECO:0000313" key="9">
    <source>
        <dbReference type="Proteomes" id="UP001049176"/>
    </source>
</evidence>
<accession>A0A9P7RYC2</accession>
<dbReference type="PANTHER" id="PTHR21659:SF40">
    <property type="entry name" value="PHOSPHATIDYLSERINE DECARBOXYLASE"/>
    <property type="match status" value="1"/>
</dbReference>
<dbReference type="KEGG" id="more:E1B28_008339"/>
<feature type="chain" id="PRO_5040232445" description="Plasma membrane proteolipid 3" evidence="7">
    <location>
        <begin position="22"/>
        <end position="100"/>
    </location>
</feature>
<feature type="transmembrane region" description="Helical" evidence="6">
    <location>
        <begin position="31"/>
        <end position="54"/>
    </location>
</feature>
<keyword evidence="9" id="KW-1185">Reference proteome</keyword>
<dbReference type="OrthoDB" id="2802411at2759"/>
<comment type="similarity">
    <text evidence="2">Belongs to the UPF0057 (PMP3) family.</text>
</comment>
<evidence type="ECO:0000256" key="6">
    <source>
        <dbReference type="SAM" id="Phobius"/>
    </source>
</evidence>
<keyword evidence="5 6" id="KW-0472">Membrane</keyword>
<dbReference type="Proteomes" id="UP001049176">
    <property type="component" value="Chromosome 5"/>
</dbReference>
<feature type="signal peptide" evidence="7">
    <location>
        <begin position="1"/>
        <end position="21"/>
    </location>
</feature>
<keyword evidence="4 6" id="KW-1133">Transmembrane helix</keyword>
<proteinExistence type="inferred from homology"/>
<dbReference type="Pfam" id="PF01679">
    <property type="entry name" value="Pmp3"/>
    <property type="match status" value="1"/>
</dbReference>
<sequence>MVKTSDVVLILVAIIFPPAAAGFITGCSCDLLINICLTILGYLPGHLHAFWLIYKKMQAEERYGHGGYQYVGNGAYRPYPQQAPVAGQPQYYGATNNQAV</sequence>
<name>A0A9P7RYC2_9AGAR</name>
<keyword evidence="7" id="KW-0732">Signal</keyword>
<evidence type="ECO:0008006" key="10">
    <source>
        <dbReference type="Google" id="ProtNLM"/>
    </source>
</evidence>
<dbReference type="EMBL" id="CM032185">
    <property type="protein sequence ID" value="KAG7091949.1"/>
    <property type="molecule type" value="Genomic_DNA"/>
</dbReference>
<evidence type="ECO:0000256" key="7">
    <source>
        <dbReference type="SAM" id="SignalP"/>
    </source>
</evidence>
<comment type="caution">
    <text evidence="8">The sequence shown here is derived from an EMBL/GenBank/DDBJ whole genome shotgun (WGS) entry which is preliminary data.</text>
</comment>
<reference evidence="8" key="1">
    <citation type="journal article" date="2021" name="Genome Biol. Evol.">
        <title>The assembled and annotated genome of the fairy-ring fungus Marasmius oreades.</title>
        <authorList>
            <person name="Hiltunen M."/>
            <person name="Ament-Velasquez S.L."/>
            <person name="Johannesson H."/>
        </authorList>
    </citation>
    <scope>NUCLEOTIDE SEQUENCE</scope>
    <source>
        <strain evidence="8">03SP1</strain>
    </source>
</reference>
<keyword evidence="3 6" id="KW-0812">Transmembrane</keyword>
<dbReference type="RefSeq" id="XP_043008419.1">
    <property type="nucleotide sequence ID" value="XM_043153135.1"/>
</dbReference>